<proteinExistence type="predicted"/>
<organism evidence="1 2">
    <name type="scientific">Candidatus Coproplasma avicola</name>
    <dbReference type="NCBI Taxonomy" id="2840744"/>
    <lineage>
        <taxon>Bacteria</taxon>
        <taxon>Bacillati</taxon>
        <taxon>Bacillota</taxon>
        <taxon>Clostridia</taxon>
        <taxon>Eubacteriales</taxon>
        <taxon>Candidatus Coproplasma</taxon>
    </lineage>
</organism>
<name>A0A9D1E5C8_9FIRM</name>
<gene>
    <name evidence="1" type="ORF">IAB94_00435</name>
</gene>
<accession>A0A9D1E5C8</accession>
<protein>
    <submittedName>
        <fullName evidence="1">Uncharacterized protein</fullName>
    </submittedName>
</protein>
<dbReference type="AlphaFoldDB" id="A0A9D1E5C8"/>
<evidence type="ECO:0000313" key="1">
    <source>
        <dbReference type="EMBL" id="HIR66496.1"/>
    </source>
</evidence>
<reference evidence="1" key="2">
    <citation type="journal article" date="2021" name="PeerJ">
        <title>Extensive microbial diversity within the chicken gut microbiome revealed by metagenomics and culture.</title>
        <authorList>
            <person name="Gilroy R."/>
            <person name="Ravi A."/>
            <person name="Getino M."/>
            <person name="Pursley I."/>
            <person name="Horton D.L."/>
            <person name="Alikhan N.F."/>
            <person name="Baker D."/>
            <person name="Gharbi K."/>
            <person name="Hall N."/>
            <person name="Watson M."/>
            <person name="Adriaenssens E.M."/>
            <person name="Foster-Nyarko E."/>
            <person name="Jarju S."/>
            <person name="Secka A."/>
            <person name="Antonio M."/>
            <person name="Oren A."/>
            <person name="Chaudhuri R.R."/>
            <person name="La Ragione R."/>
            <person name="Hildebrand F."/>
            <person name="Pallen M.J."/>
        </authorList>
    </citation>
    <scope>NUCLEOTIDE SEQUENCE</scope>
    <source>
        <strain evidence="1">ChiW16-3235</strain>
    </source>
</reference>
<comment type="caution">
    <text evidence="1">The sequence shown here is derived from an EMBL/GenBank/DDBJ whole genome shotgun (WGS) entry which is preliminary data.</text>
</comment>
<sequence length="75" mass="8726">MRVQFPDDPNVADMKYWYLCPFDDPCAGDRVIAPLGRHNHTQEGVICQVLNTEEYNAPFPIYLIKSIRKLIKQEC</sequence>
<dbReference type="Proteomes" id="UP000823913">
    <property type="component" value="Unassembled WGS sequence"/>
</dbReference>
<reference evidence="1" key="1">
    <citation type="submission" date="2020-10" db="EMBL/GenBank/DDBJ databases">
        <authorList>
            <person name="Gilroy R."/>
        </authorList>
    </citation>
    <scope>NUCLEOTIDE SEQUENCE</scope>
    <source>
        <strain evidence="1">ChiW16-3235</strain>
    </source>
</reference>
<dbReference type="EMBL" id="DVHK01000008">
    <property type="protein sequence ID" value="HIR66496.1"/>
    <property type="molecule type" value="Genomic_DNA"/>
</dbReference>
<evidence type="ECO:0000313" key="2">
    <source>
        <dbReference type="Proteomes" id="UP000823913"/>
    </source>
</evidence>